<dbReference type="KEGG" id="pchm:VFPPC_06978"/>
<dbReference type="STRING" id="1380566.A0A179FA39"/>
<organism evidence="2 3">
    <name type="scientific">Pochonia chlamydosporia 170</name>
    <dbReference type="NCBI Taxonomy" id="1380566"/>
    <lineage>
        <taxon>Eukaryota</taxon>
        <taxon>Fungi</taxon>
        <taxon>Dikarya</taxon>
        <taxon>Ascomycota</taxon>
        <taxon>Pezizomycotina</taxon>
        <taxon>Sordariomycetes</taxon>
        <taxon>Hypocreomycetidae</taxon>
        <taxon>Hypocreales</taxon>
        <taxon>Clavicipitaceae</taxon>
        <taxon>Pochonia</taxon>
    </lineage>
</organism>
<dbReference type="RefSeq" id="XP_018140099.1">
    <property type="nucleotide sequence ID" value="XM_018285917.1"/>
</dbReference>
<evidence type="ECO:0000313" key="3">
    <source>
        <dbReference type="Proteomes" id="UP000078397"/>
    </source>
</evidence>
<sequence length="370" mass="40562">MKSPGLPSIWSLLLASIPVTASPAQSPNKNNDQIITGLFGSPTSEAQIVIHDTNGRPSWTWNVSSGKNVSPQLRQCLHDACRGGGCAVPEVKWAENGQSVLAIYGYGAIIINHHPGRADDKQITFGVCLNRDGMENSHTVELLPDGKVAIATTTSELTGNIKIFNRWGSQPFSQPTQTLDGIPAVHALLWEPDNNLLWAAGNDRSPLAQGSTSILNSYTYQNGWFQTTPQTRVITPAVHLTSEWGGNTPWWDGSHAMTPIPNQRKLLISTDLDIHLYDMDEDTFVHGSAVQEAHLRGFQALGARVGIDGANLPRSDIKSVSFLENGHGLYVQAVWNETYGKSVTVLTGGSRRSIWNQMLYRARWFAETVW</sequence>
<dbReference type="SUPFAM" id="SSF82171">
    <property type="entry name" value="DPP6 N-terminal domain-like"/>
    <property type="match status" value="1"/>
</dbReference>
<keyword evidence="1" id="KW-0732">Signal</keyword>
<feature type="chain" id="PRO_5008101434" evidence="1">
    <location>
        <begin position="22"/>
        <end position="370"/>
    </location>
</feature>
<dbReference type="OrthoDB" id="4449395at2759"/>
<evidence type="ECO:0000256" key="1">
    <source>
        <dbReference type="SAM" id="SignalP"/>
    </source>
</evidence>
<accession>A0A179FA39</accession>
<feature type="signal peptide" evidence="1">
    <location>
        <begin position="1"/>
        <end position="21"/>
    </location>
</feature>
<gene>
    <name evidence="2" type="ORF">VFPPC_06978</name>
</gene>
<name>A0A179FA39_METCM</name>
<keyword evidence="3" id="KW-1185">Reference proteome</keyword>
<dbReference type="AlphaFoldDB" id="A0A179FA39"/>
<reference evidence="2 3" key="1">
    <citation type="journal article" date="2016" name="PLoS Pathog.">
        <title>Biosynthesis of antibiotic leucinostatins in bio-control fungus Purpureocillium lilacinum and their inhibition on phytophthora revealed by genome mining.</title>
        <authorList>
            <person name="Wang G."/>
            <person name="Liu Z."/>
            <person name="Lin R."/>
            <person name="Li E."/>
            <person name="Mao Z."/>
            <person name="Ling J."/>
            <person name="Yang Y."/>
            <person name="Yin W.B."/>
            <person name="Xie B."/>
        </authorList>
    </citation>
    <scope>NUCLEOTIDE SEQUENCE [LARGE SCALE GENOMIC DNA]</scope>
    <source>
        <strain evidence="2">170</strain>
    </source>
</reference>
<dbReference type="Proteomes" id="UP000078397">
    <property type="component" value="Unassembled WGS sequence"/>
</dbReference>
<evidence type="ECO:0000313" key="2">
    <source>
        <dbReference type="EMBL" id="OAQ62395.1"/>
    </source>
</evidence>
<dbReference type="EMBL" id="LSBJ02000007">
    <property type="protein sequence ID" value="OAQ62395.1"/>
    <property type="molecule type" value="Genomic_DNA"/>
</dbReference>
<protein>
    <submittedName>
        <fullName evidence="2">Uncharacterized protein</fullName>
    </submittedName>
</protein>
<dbReference type="GeneID" id="28849911"/>
<comment type="caution">
    <text evidence="2">The sequence shown here is derived from an EMBL/GenBank/DDBJ whole genome shotgun (WGS) entry which is preliminary data.</text>
</comment>
<proteinExistence type="predicted"/>